<accession>A0A6A6ZTP0</accession>
<dbReference type="EMBL" id="MU006230">
    <property type="protein sequence ID" value="KAF2824128.1"/>
    <property type="molecule type" value="Genomic_DNA"/>
</dbReference>
<gene>
    <name evidence="1" type="ORF">CC86DRAFT_395424</name>
</gene>
<evidence type="ECO:0000313" key="1">
    <source>
        <dbReference type="EMBL" id="KAF2824128.1"/>
    </source>
</evidence>
<proteinExistence type="predicted"/>
<keyword evidence="2" id="KW-1185">Reference proteome</keyword>
<dbReference type="Proteomes" id="UP000799424">
    <property type="component" value="Unassembled WGS sequence"/>
</dbReference>
<protein>
    <submittedName>
        <fullName evidence="1">Uncharacterized protein</fullName>
    </submittedName>
</protein>
<dbReference type="AlphaFoldDB" id="A0A6A6ZTP0"/>
<sequence>MFNDYEYCDPSTTTAPLTINDEPLDKALEGKATLKAIGEVNLKIIRTDHFKITSQQQVLELSMLYTNLNKYSRITLLCKAEDIAEIKIIISCKEDVKDPLTLEGLINRYRRILKCYTLNPKGRLESIKLSQIGTRNCLYAFKNSKVLKKTRKLYKNNNIA</sequence>
<name>A0A6A6ZTP0_9PLEO</name>
<organism evidence="1 2">
    <name type="scientific">Ophiobolus disseminans</name>
    <dbReference type="NCBI Taxonomy" id="1469910"/>
    <lineage>
        <taxon>Eukaryota</taxon>
        <taxon>Fungi</taxon>
        <taxon>Dikarya</taxon>
        <taxon>Ascomycota</taxon>
        <taxon>Pezizomycotina</taxon>
        <taxon>Dothideomycetes</taxon>
        <taxon>Pleosporomycetidae</taxon>
        <taxon>Pleosporales</taxon>
        <taxon>Pleosporineae</taxon>
        <taxon>Phaeosphaeriaceae</taxon>
        <taxon>Ophiobolus</taxon>
    </lineage>
</organism>
<evidence type="ECO:0000313" key="2">
    <source>
        <dbReference type="Proteomes" id="UP000799424"/>
    </source>
</evidence>
<reference evidence="1" key="1">
    <citation type="journal article" date="2020" name="Stud. Mycol.">
        <title>101 Dothideomycetes genomes: a test case for predicting lifestyles and emergence of pathogens.</title>
        <authorList>
            <person name="Haridas S."/>
            <person name="Albert R."/>
            <person name="Binder M."/>
            <person name="Bloem J."/>
            <person name="Labutti K."/>
            <person name="Salamov A."/>
            <person name="Andreopoulos B."/>
            <person name="Baker S."/>
            <person name="Barry K."/>
            <person name="Bills G."/>
            <person name="Bluhm B."/>
            <person name="Cannon C."/>
            <person name="Castanera R."/>
            <person name="Culley D."/>
            <person name="Daum C."/>
            <person name="Ezra D."/>
            <person name="Gonzalez J."/>
            <person name="Henrissat B."/>
            <person name="Kuo A."/>
            <person name="Liang C."/>
            <person name="Lipzen A."/>
            <person name="Lutzoni F."/>
            <person name="Magnuson J."/>
            <person name="Mondo S."/>
            <person name="Nolan M."/>
            <person name="Ohm R."/>
            <person name="Pangilinan J."/>
            <person name="Park H.-J."/>
            <person name="Ramirez L."/>
            <person name="Alfaro M."/>
            <person name="Sun H."/>
            <person name="Tritt A."/>
            <person name="Yoshinaga Y."/>
            <person name="Zwiers L.-H."/>
            <person name="Turgeon B."/>
            <person name="Goodwin S."/>
            <person name="Spatafora J."/>
            <person name="Crous P."/>
            <person name="Grigoriev I."/>
        </authorList>
    </citation>
    <scope>NUCLEOTIDE SEQUENCE</scope>
    <source>
        <strain evidence="1">CBS 113818</strain>
    </source>
</reference>